<dbReference type="GO" id="GO:0016791">
    <property type="term" value="F:phosphatase activity"/>
    <property type="evidence" value="ECO:0007669"/>
    <property type="project" value="TreeGrafter"/>
</dbReference>
<evidence type="ECO:0000256" key="4">
    <source>
        <dbReference type="ARBA" id="ARBA00022801"/>
    </source>
</evidence>
<dbReference type="PANTHER" id="PTHR12260:SF6">
    <property type="entry name" value="DAMAGE-CONTROL PHOSPHATASE ARMT1"/>
    <property type="match status" value="1"/>
</dbReference>
<dbReference type="GO" id="GO:0046872">
    <property type="term" value="F:metal ion binding"/>
    <property type="evidence" value="ECO:0007669"/>
    <property type="project" value="UniProtKB-UniRule"/>
</dbReference>
<keyword evidence="5 7" id="KW-0464">Manganese</keyword>
<comment type="cofactor">
    <cofactor evidence="7">
        <name>Mn(2+)</name>
        <dbReference type="ChEBI" id="CHEBI:29035"/>
    </cofactor>
    <cofactor evidence="7">
        <name>Ni(2+)</name>
        <dbReference type="ChEBI" id="CHEBI:49786"/>
    </cofactor>
</comment>
<comment type="catalytic activity">
    <reaction evidence="1 7">
        <text>beta-D-fructose 1-phosphate + H2O = D-fructose + phosphate</text>
        <dbReference type="Rhea" id="RHEA:35603"/>
        <dbReference type="ChEBI" id="CHEBI:15377"/>
        <dbReference type="ChEBI" id="CHEBI:37721"/>
        <dbReference type="ChEBI" id="CHEBI:43474"/>
        <dbReference type="ChEBI" id="CHEBI:138881"/>
    </reaction>
</comment>
<evidence type="ECO:0000256" key="7">
    <source>
        <dbReference type="RuleBase" id="RU367030"/>
    </source>
</evidence>
<dbReference type="HOGENOM" id="CLU_1118029_0_0_1"/>
<dbReference type="InterPro" id="IPR039763">
    <property type="entry name" value="ARMT1"/>
</dbReference>
<reference evidence="11" key="2">
    <citation type="submission" date="2015-01" db="EMBL/GenBank/DDBJ databases">
        <title>Evolutionary Origins and Diversification of the Mycorrhizal Mutualists.</title>
        <authorList>
            <consortium name="DOE Joint Genome Institute"/>
            <consortium name="Mycorrhizal Genomics Consortium"/>
            <person name="Kohler A."/>
            <person name="Kuo A."/>
            <person name="Nagy L.G."/>
            <person name="Floudas D."/>
            <person name="Copeland A."/>
            <person name="Barry K.W."/>
            <person name="Cichocki N."/>
            <person name="Veneault-Fourrey C."/>
            <person name="LaButti K."/>
            <person name="Lindquist E.A."/>
            <person name="Lipzen A."/>
            <person name="Lundell T."/>
            <person name="Morin E."/>
            <person name="Murat C."/>
            <person name="Riley R."/>
            <person name="Ohm R."/>
            <person name="Sun H."/>
            <person name="Tunlid A."/>
            <person name="Henrissat B."/>
            <person name="Grigoriev I.V."/>
            <person name="Hibbett D.S."/>
            <person name="Martin F."/>
        </authorList>
    </citation>
    <scope>NUCLEOTIDE SEQUENCE [LARGE SCALE GENOMIC DNA]</scope>
    <source>
        <strain evidence="9 11">MUT 4182</strain>
    </source>
</reference>
<dbReference type="EMBL" id="KN822957">
    <property type="protein sequence ID" value="KIO32167.1"/>
    <property type="molecule type" value="Genomic_DNA"/>
</dbReference>
<reference evidence="10" key="3">
    <citation type="submission" date="2015-02" db="EMBL/GenBank/DDBJ databases">
        <title>Evolutionary Origins and Diversification of the Mycorrhizal Mutualists.</title>
        <authorList>
            <consortium name="DOE Joint Genome Institute"/>
            <consortium name="Mycorrhizal Genomics Consortium"/>
            <person name="Kohler A."/>
            <person name="Kuo A."/>
            <person name="Nagy L.G."/>
            <person name="Floudas D."/>
            <person name="Copeland A."/>
            <person name="Barry K.W."/>
            <person name="Cichocki N."/>
            <person name="Veneault-Fourrey C."/>
            <person name="LaButti K."/>
            <person name="Lindquist E.A."/>
            <person name="Lipzen A."/>
            <person name="Lundell T."/>
            <person name="Morin E."/>
            <person name="Murat C."/>
            <person name="Riley R."/>
            <person name="Ohm R."/>
            <person name="Sun H."/>
            <person name="Tunlid A."/>
            <person name="Henrissat B."/>
            <person name="Grigoriev I.V."/>
            <person name="Hibbett D.S."/>
            <person name="Martin F."/>
        </authorList>
    </citation>
    <scope>NUCLEOTIDE SEQUENCE</scope>
    <source>
        <strain evidence="10">MUT 4182</strain>
    </source>
</reference>
<evidence type="ECO:0000313" key="9">
    <source>
        <dbReference type="EMBL" id="KIO17032.1"/>
    </source>
</evidence>
<dbReference type="InterPro" id="IPR002791">
    <property type="entry name" value="ARMT1-like_metal-bd"/>
</dbReference>
<comment type="function">
    <text evidence="7">Metal-dependent phosphatase that shows phosphatase activity against several substrates, including fructose-1-phosphate and fructose-6-phosphate. Its preference for fructose-1-phosphate, a strong glycating agent that causes DNA damage rather than a canonical yeast metabolite, suggests a damage-control function in hexose phosphate metabolism.</text>
</comment>
<reference evidence="10 11" key="1">
    <citation type="submission" date="2014-04" db="EMBL/GenBank/DDBJ databases">
        <authorList>
            <consortium name="DOE Joint Genome Institute"/>
            <person name="Kuo A."/>
            <person name="Girlanda M."/>
            <person name="Perotto S."/>
            <person name="Kohler A."/>
            <person name="Nagy L.G."/>
            <person name="Floudas D."/>
            <person name="Copeland A."/>
            <person name="Barry K.W."/>
            <person name="Cichocki N."/>
            <person name="Veneault-Fourrey C."/>
            <person name="LaButti K."/>
            <person name="Lindquist E.A."/>
            <person name="Lipzen A."/>
            <person name="Lundell T."/>
            <person name="Morin E."/>
            <person name="Murat C."/>
            <person name="Sun H."/>
            <person name="Tunlid A."/>
            <person name="Henrissat B."/>
            <person name="Grigoriev I.V."/>
            <person name="Hibbett D.S."/>
            <person name="Martin F."/>
            <person name="Nordberg H.P."/>
            <person name="Cantor M.N."/>
            <person name="Hua S.X."/>
        </authorList>
    </citation>
    <scope>NUCLEOTIDE SEQUENCE [LARGE SCALE GENOMIC DNA]</scope>
    <source>
        <strain evidence="10 11">MUT 4182</strain>
    </source>
</reference>
<dbReference type="Proteomes" id="UP000054248">
    <property type="component" value="Unassembled WGS sequence"/>
</dbReference>
<comment type="similarity">
    <text evidence="2 7">Belongs to the damage-control phosphatase family. Sugar phosphate phosphatase III subfamily.</text>
</comment>
<dbReference type="InterPro" id="IPR036075">
    <property type="entry name" value="ARMT-1-like_metal-bd_sf"/>
</dbReference>
<comment type="catalytic activity">
    <reaction evidence="6 7">
        <text>beta-D-fructose 6-phosphate = dihydroxyacetone + D-glyceraldehyde 3-phosphate</text>
        <dbReference type="Rhea" id="RHEA:28002"/>
        <dbReference type="ChEBI" id="CHEBI:16016"/>
        <dbReference type="ChEBI" id="CHEBI:57634"/>
        <dbReference type="ChEBI" id="CHEBI:59776"/>
    </reaction>
</comment>
<evidence type="ECO:0000256" key="5">
    <source>
        <dbReference type="ARBA" id="ARBA00023211"/>
    </source>
</evidence>
<evidence type="ECO:0000259" key="8">
    <source>
        <dbReference type="Pfam" id="PF01937"/>
    </source>
</evidence>
<sequence>MATLPPPYDPTVKESFSYTTVVKRWPVIITNLIDCVYNANHDLTVTSTTSVTEDLVKKKIEEGKAIIETASKLNPIPDDGGPHVELYNTELEKLSANGKGTWFTAPWLYAECYLYRLIRTWFSLTEHWTQFDPFFILKEDTFKGSGAAVYQLALTMAEIDAEAEKGSLEKDLARLEVLFDEMIQMCFWGNATDLSLLTTLSTGDIEKLQTVGKEAQAASRKFILRDDIDAAWQHLKSLSNARLDFVLDN</sequence>
<keyword evidence="3 7" id="KW-0479">Metal-binding</keyword>
<keyword evidence="11" id="KW-1185">Reference proteome</keyword>
<proteinExistence type="inferred from homology"/>
<accession>A0A0C3MEG8</accession>
<evidence type="ECO:0000256" key="6">
    <source>
        <dbReference type="ARBA" id="ARBA00048809"/>
    </source>
</evidence>
<gene>
    <name evidence="10" type="ORF">M407DRAFT_18970</name>
    <name evidence="9" type="ORF">M407DRAFT_33320</name>
</gene>
<dbReference type="Gene3D" id="1.20.930.60">
    <property type="match status" value="1"/>
</dbReference>
<dbReference type="GO" id="GO:0005634">
    <property type="term" value="C:nucleus"/>
    <property type="evidence" value="ECO:0007669"/>
    <property type="project" value="TreeGrafter"/>
</dbReference>
<dbReference type="SUPFAM" id="SSF111321">
    <property type="entry name" value="AF1104-like"/>
    <property type="match status" value="1"/>
</dbReference>
<evidence type="ECO:0000256" key="1">
    <source>
        <dbReference type="ARBA" id="ARBA00001326"/>
    </source>
</evidence>
<evidence type="ECO:0000256" key="3">
    <source>
        <dbReference type="ARBA" id="ARBA00022723"/>
    </source>
</evidence>
<organism evidence="10 11">
    <name type="scientific">Tulasnella calospora MUT 4182</name>
    <dbReference type="NCBI Taxonomy" id="1051891"/>
    <lineage>
        <taxon>Eukaryota</taxon>
        <taxon>Fungi</taxon>
        <taxon>Dikarya</taxon>
        <taxon>Basidiomycota</taxon>
        <taxon>Agaricomycotina</taxon>
        <taxon>Agaricomycetes</taxon>
        <taxon>Cantharellales</taxon>
        <taxon>Tulasnellaceae</taxon>
        <taxon>Tulasnella</taxon>
    </lineage>
</organism>
<feature type="domain" description="Damage-control phosphatase ARMT1-like metal-binding" evidence="8">
    <location>
        <begin position="20"/>
        <end position="249"/>
    </location>
</feature>
<dbReference type="EC" id="3.1.3.-" evidence="7"/>
<dbReference type="GO" id="GO:0006974">
    <property type="term" value="P:DNA damage response"/>
    <property type="evidence" value="ECO:0007669"/>
    <property type="project" value="TreeGrafter"/>
</dbReference>
<evidence type="ECO:0000313" key="10">
    <source>
        <dbReference type="EMBL" id="KIO32167.1"/>
    </source>
</evidence>
<keyword evidence="4 7" id="KW-0378">Hydrolase</keyword>
<evidence type="ECO:0000313" key="11">
    <source>
        <dbReference type="Proteomes" id="UP000054248"/>
    </source>
</evidence>
<comment type="domain">
    <text evidence="7">Subfamily III proteins have a conserved RTxK motif about 40-50 residues from the C-terminus; the threonine may be replaced by serine or cysteine.</text>
</comment>
<dbReference type="OrthoDB" id="541375at2759"/>
<dbReference type="EMBL" id="KN823441">
    <property type="protein sequence ID" value="KIO17032.1"/>
    <property type="molecule type" value="Genomic_DNA"/>
</dbReference>
<evidence type="ECO:0000256" key="2">
    <source>
        <dbReference type="ARBA" id="ARBA00009519"/>
    </source>
</evidence>
<name>A0A0C3MEG8_9AGAM</name>
<dbReference type="PANTHER" id="PTHR12260">
    <property type="entry name" value="DAMAGE-CONTROL PHOSPHATASE ARMT1"/>
    <property type="match status" value="1"/>
</dbReference>
<feature type="non-terminal residue" evidence="10">
    <location>
        <position position="249"/>
    </location>
</feature>
<dbReference type="Pfam" id="PF01937">
    <property type="entry name" value="ARMT1-like_dom"/>
    <property type="match status" value="1"/>
</dbReference>
<protein>
    <recommendedName>
        <fullName evidence="7">Sugar phosphate phosphatase</fullName>
        <ecNumber evidence="7">3.1.3.-</ecNumber>
    </recommendedName>
</protein>
<dbReference type="STRING" id="1051891.A0A0C3MEG8"/>
<dbReference type="AlphaFoldDB" id="A0A0C3MEG8"/>